<organism evidence="2 3">
    <name type="scientific">Acholeplasma brassicae</name>
    <dbReference type="NCBI Taxonomy" id="61635"/>
    <lineage>
        <taxon>Bacteria</taxon>
        <taxon>Bacillati</taxon>
        <taxon>Mycoplasmatota</taxon>
        <taxon>Mollicutes</taxon>
        <taxon>Acholeplasmatales</taxon>
        <taxon>Acholeplasmataceae</taxon>
        <taxon>Acholeplasma</taxon>
    </lineage>
</organism>
<dbReference type="STRING" id="61635.BN85300840"/>
<proteinExistence type="predicted"/>
<evidence type="ECO:0000313" key="3">
    <source>
        <dbReference type="Proteomes" id="UP000032737"/>
    </source>
</evidence>
<protein>
    <recommendedName>
        <fullName evidence="4">Oligosaccharide repeat unit polymerase</fullName>
    </recommendedName>
</protein>
<feature type="transmembrane region" description="Helical" evidence="1">
    <location>
        <begin position="92"/>
        <end position="116"/>
    </location>
</feature>
<evidence type="ECO:0000313" key="2">
    <source>
        <dbReference type="EMBL" id="CCV65105.1"/>
    </source>
</evidence>
<dbReference type="RefSeq" id="WP_030003975.1">
    <property type="nucleotide sequence ID" value="NC_022549.1"/>
</dbReference>
<feature type="transmembrane region" description="Helical" evidence="1">
    <location>
        <begin position="255"/>
        <end position="273"/>
    </location>
</feature>
<dbReference type="AlphaFoldDB" id="U4KM55"/>
<feature type="transmembrane region" description="Helical" evidence="1">
    <location>
        <begin position="181"/>
        <end position="200"/>
    </location>
</feature>
<keyword evidence="3" id="KW-1185">Reference proteome</keyword>
<name>U4KM55_9MOLU</name>
<reference evidence="2 3" key="1">
    <citation type="journal article" date="2013" name="J. Mol. Microbiol. Biotechnol.">
        <title>Analysis of the Complete Genomes of Acholeplasma brassicae , A. palmae and A. laidlawii and Their Comparison to the Obligate Parasites from ' Candidatus Phytoplasma'.</title>
        <authorList>
            <person name="Kube M."/>
            <person name="Siewert C."/>
            <person name="Migdoll A.M."/>
            <person name="Duduk B."/>
            <person name="Holz S."/>
            <person name="Rabus R."/>
            <person name="Seemuller E."/>
            <person name="Mitrovic J."/>
            <person name="Muller I."/>
            <person name="Buttner C."/>
            <person name="Reinhardt R."/>
        </authorList>
    </citation>
    <scope>NUCLEOTIDE SEQUENCE [LARGE SCALE GENOMIC DNA]</scope>
    <source>
        <strain evidence="3">0502</strain>
    </source>
</reference>
<keyword evidence="1" id="KW-0472">Membrane</keyword>
<keyword evidence="1" id="KW-0812">Transmembrane</keyword>
<gene>
    <name evidence="2" type="ORF">BN85300840</name>
</gene>
<feature type="transmembrane region" description="Helical" evidence="1">
    <location>
        <begin position="27"/>
        <end position="44"/>
    </location>
</feature>
<feature type="transmembrane region" description="Helical" evidence="1">
    <location>
        <begin position="369"/>
        <end position="393"/>
    </location>
</feature>
<feature type="transmembrane region" description="Helical" evidence="1">
    <location>
        <begin position="6"/>
        <end position="22"/>
    </location>
</feature>
<dbReference type="HOGENOM" id="CLU_592679_0_0_14"/>
<feature type="transmembrane region" description="Helical" evidence="1">
    <location>
        <begin position="206"/>
        <end position="225"/>
    </location>
</feature>
<dbReference type="Proteomes" id="UP000032737">
    <property type="component" value="Chromosome"/>
</dbReference>
<sequence length="461" mass="52992">MKNILIVSNILLSLIIVVLSVINKIPVISLLAIFYTFVITIILLTKSEYLKLFKYLGFKILFVILEIRYIIMPLFIAIVGKTDSIGRQPDSSSILVAVIFMIIEMLTIIISATYFYKDKLGKESIKPYNSNNSNYSIFYIGLIIISIVLLALYPRLLGNFDILSIRDIEIVSYFRGFDIRIIRFTQILITIYSVSFIHRLSKNSKFGYYVGLLFSLTLVVLSMSILQSENRASFIISAISYMSMISWIYRKNDGFIKYVFLAAIVLIISIITLQREKLYGSNLENSITSLSKLIQVYFSGPNSVANSIDLFKNDAYLLNAKTFLTDVFLWSGYLGNVLFKNEILQNYGTSYRFNYFIYEGMMYGEGDQIIPLIGQSIAYFKIAGIILMPTILTKLLSVFDTFAIKSCTVDEKYIFSFITVVFGLFPIYNISILGLYFFDRFLIMFIFYYINKYVNKIIRGL</sequence>
<feature type="transmembrane region" description="Helical" evidence="1">
    <location>
        <begin position="232"/>
        <end position="249"/>
    </location>
</feature>
<dbReference type="KEGG" id="abra:BN85300840"/>
<accession>U4KM55</accession>
<dbReference type="EMBL" id="FO681348">
    <property type="protein sequence ID" value="CCV65105.1"/>
    <property type="molecule type" value="Genomic_DNA"/>
</dbReference>
<evidence type="ECO:0008006" key="4">
    <source>
        <dbReference type="Google" id="ProtNLM"/>
    </source>
</evidence>
<keyword evidence="1" id="KW-1133">Transmembrane helix</keyword>
<feature type="transmembrane region" description="Helical" evidence="1">
    <location>
        <begin position="413"/>
        <end position="438"/>
    </location>
</feature>
<evidence type="ECO:0000256" key="1">
    <source>
        <dbReference type="SAM" id="Phobius"/>
    </source>
</evidence>
<feature type="transmembrane region" description="Helical" evidence="1">
    <location>
        <begin position="136"/>
        <end position="156"/>
    </location>
</feature>
<feature type="transmembrane region" description="Helical" evidence="1">
    <location>
        <begin position="56"/>
        <end position="80"/>
    </location>
</feature>